<protein>
    <submittedName>
        <fullName evidence="4">Transglutaminase-like superfamily protein</fullName>
    </submittedName>
</protein>
<dbReference type="OrthoDB" id="98874at2"/>
<feature type="domain" description="Transglutaminase-like" evidence="2">
    <location>
        <begin position="321"/>
        <end position="398"/>
    </location>
</feature>
<dbReference type="AlphaFoldDB" id="A0A1H2TSL5"/>
<dbReference type="Pfam" id="PF12969">
    <property type="entry name" value="DUF3857"/>
    <property type="match status" value="1"/>
</dbReference>
<accession>A0A1H2TSL5</accession>
<dbReference type="Gene3D" id="2.60.120.1130">
    <property type="match status" value="1"/>
</dbReference>
<reference evidence="4 5" key="1">
    <citation type="submission" date="2016-10" db="EMBL/GenBank/DDBJ databases">
        <authorList>
            <person name="de Groot N.N."/>
        </authorList>
    </citation>
    <scope>NUCLEOTIDE SEQUENCE [LARGE SCALE GENOMIC DNA]</scope>
    <source>
        <strain evidence="4 5">DSM 24956</strain>
    </source>
</reference>
<dbReference type="Proteomes" id="UP000199595">
    <property type="component" value="Unassembled WGS sequence"/>
</dbReference>
<dbReference type="InterPro" id="IPR024618">
    <property type="entry name" value="DUF3857"/>
</dbReference>
<organism evidence="4 5">
    <name type="scientific">Lutibacter oricola</name>
    <dbReference type="NCBI Taxonomy" id="762486"/>
    <lineage>
        <taxon>Bacteria</taxon>
        <taxon>Pseudomonadati</taxon>
        <taxon>Bacteroidota</taxon>
        <taxon>Flavobacteriia</taxon>
        <taxon>Flavobacteriales</taxon>
        <taxon>Flavobacteriaceae</taxon>
        <taxon>Lutibacter</taxon>
    </lineage>
</organism>
<evidence type="ECO:0000259" key="2">
    <source>
        <dbReference type="Pfam" id="PF01841"/>
    </source>
</evidence>
<proteinExistence type="predicted"/>
<name>A0A1H2TSL5_9FLAO</name>
<evidence type="ECO:0000313" key="4">
    <source>
        <dbReference type="EMBL" id="SDW46835.1"/>
    </source>
</evidence>
<evidence type="ECO:0000313" key="5">
    <source>
        <dbReference type="Proteomes" id="UP000199595"/>
    </source>
</evidence>
<dbReference type="Gene3D" id="3.10.620.30">
    <property type="match status" value="1"/>
</dbReference>
<keyword evidence="1" id="KW-0175">Coiled coil</keyword>
<gene>
    <name evidence="4" type="ORF">SAMN05444411_101795</name>
</gene>
<dbReference type="EMBL" id="FNNJ01000001">
    <property type="protein sequence ID" value="SDW46835.1"/>
    <property type="molecule type" value="Genomic_DNA"/>
</dbReference>
<dbReference type="Pfam" id="PF01841">
    <property type="entry name" value="Transglut_core"/>
    <property type="match status" value="1"/>
</dbReference>
<feature type="coiled-coil region" evidence="1">
    <location>
        <begin position="505"/>
        <end position="532"/>
    </location>
</feature>
<evidence type="ECO:0000259" key="3">
    <source>
        <dbReference type="Pfam" id="PF12969"/>
    </source>
</evidence>
<sequence length="671" mass="77088">MKKILVIIFIGFLTTSISAQDYKFGKVSKAELEEKVYALDSSANAVVLYKSRKTSFNYVQGEGFQQKTEIHERIKIYNKEGYRWATKLIKYYVPDTGDKENVSKLSAKTYVLENGKVKGYKVQKNQIFTEKNNKYWSQKKITMPNLSDGCVIEWKYEINSPYKGISKVELQYAIPIKKVVCRISMPEYFKYNEKQLGYLDINKIDGYENDEINLQYKSRSQNGAWDPVKTNYSTETVRLTNKISKIDMENIPAILEEDYVDNIANYKSAIHYELSSVQYPNDPIKLYSTSWEAVAKTLYKESDFGGEIEKRNYFKEDLTALIKGETDETKKALLIFEYVKQKVKWNKYYGITTDEGVKQAYKKGTGNIADINLILTAMLQEAGLKAYPVVSSTRNHGIPIFPTLSGLNYVLASVKINEKVILLDASVKNSKPNILPKRAINWNGLLVGSKGNFDQVSLSNSQKAGVNSTILATLDNEGEINGMCRTKYSNYFEMRYRDVYGDLNEEELLSKIEEANNNIEIEEIKIQNKKEIYKPLSEMFSFTSEDLVTTSNDKIFVKPMLFNCITENKFKLKSRDYPVDFTTKSSKRYSTSITIPEGYEVESLPENIAIGLPDNYGIYRFKVVKEGNKINTISDLSINTVIYPARYYQELKEFYKLIVKKNAEQVVLKKV</sequence>
<evidence type="ECO:0000256" key="1">
    <source>
        <dbReference type="SAM" id="Coils"/>
    </source>
</evidence>
<keyword evidence="5" id="KW-1185">Reference proteome</keyword>
<dbReference type="InterPro" id="IPR002931">
    <property type="entry name" value="Transglutaminase-like"/>
</dbReference>
<feature type="domain" description="DUF3857" evidence="3">
    <location>
        <begin position="66"/>
        <end position="195"/>
    </location>
</feature>
<dbReference type="Gene3D" id="2.60.40.3140">
    <property type="match status" value="1"/>
</dbReference>
<dbReference type="STRING" id="762486.SAMN05444411_101795"/>
<dbReference type="RefSeq" id="WP_090119937.1">
    <property type="nucleotide sequence ID" value="NZ_FNNJ01000001.1"/>
</dbReference>